<sequence>MMEQNKPTPRDIFAVQKVEPEPKKERQRIRRHRRATYISQLDEGKDNPFAIPGGGSVEMPPETPDEIDESNDKRLQTDIPPHFGKL</sequence>
<feature type="region of interest" description="Disordered" evidence="1">
    <location>
        <begin position="1"/>
        <end position="86"/>
    </location>
</feature>
<accession>E6LVX6</accession>
<reference evidence="2 3" key="1">
    <citation type="submission" date="2010-12" db="EMBL/GenBank/DDBJ databases">
        <authorList>
            <person name="Muzny D."/>
            <person name="Qin X."/>
            <person name="Deng J."/>
            <person name="Jiang H."/>
            <person name="Liu Y."/>
            <person name="Qu J."/>
            <person name="Song X.-Z."/>
            <person name="Zhang L."/>
            <person name="Thornton R."/>
            <person name="Coyle M."/>
            <person name="Francisco L."/>
            <person name="Jackson L."/>
            <person name="Javaid M."/>
            <person name="Korchina V."/>
            <person name="Kovar C."/>
            <person name="Mata R."/>
            <person name="Mathew T."/>
            <person name="Ngo R."/>
            <person name="Nguyen L."/>
            <person name="Nguyen N."/>
            <person name="Okwuonu G."/>
            <person name="Ongeri F."/>
            <person name="Pham C."/>
            <person name="Simmons D."/>
            <person name="Wilczek-Boney K."/>
            <person name="Hale W."/>
            <person name="Jakkamsetti A."/>
            <person name="Pham P."/>
            <person name="Ruth R."/>
            <person name="San Lucas F."/>
            <person name="Warren J."/>
            <person name="Zhang J."/>
            <person name="Zhao Z."/>
            <person name="Zhou C."/>
            <person name="Zhu D."/>
            <person name="Lee S."/>
            <person name="Bess C."/>
            <person name="Blankenburg K."/>
            <person name="Forbes L."/>
            <person name="Fu Q."/>
            <person name="Gubbala S."/>
            <person name="Hirani K."/>
            <person name="Jayaseelan J.C."/>
            <person name="Lara F."/>
            <person name="Munidasa M."/>
            <person name="Palculict T."/>
            <person name="Patil S."/>
            <person name="Pu L.-L."/>
            <person name="Saada N."/>
            <person name="Tang L."/>
            <person name="Weissenberger G."/>
            <person name="Zhu Y."/>
            <person name="Hemphill L."/>
            <person name="Shang Y."/>
            <person name="Youmans B."/>
            <person name="Ayvaz T."/>
            <person name="Ross M."/>
            <person name="Santibanez J."/>
            <person name="Aqrawi P."/>
            <person name="Gross S."/>
            <person name="Joshi V."/>
            <person name="Fowler G."/>
            <person name="Nazareth L."/>
            <person name="Reid J."/>
            <person name="Worley K."/>
            <person name="Petrosino J."/>
            <person name="Highlander S."/>
            <person name="Gibbs R."/>
        </authorList>
    </citation>
    <scope>NUCLEOTIDE SEQUENCE [LARGE SCALE GENOMIC DNA]</scope>
    <source>
        <strain evidence="2 3">ATCC 51333</strain>
    </source>
</reference>
<gene>
    <name evidence="2" type="ORF">HMPREF0388_0013</name>
</gene>
<evidence type="ECO:0000313" key="2">
    <source>
        <dbReference type="EMBL" id="EFU80861.1"/>
    </source>
</evidence>
<dbReference type="Proteomes" id="UP000005573">
    <property type="component" value="Unassembled WGS sequence"/>
</dbReference>
<dbReference type="HOGENOM" id="CLU_2494466_0_0_11"/>
<dbReference type="AlphaFoldDB" id="E6LVX6"/>
<comment type="caution">
    <text evidence="2">The sequence shown here is derived from an EMBL/GenBank/DDBJ whole genome shotgun (WGS) entry which is preliminary data.</text>
</comment>
<proteinExistence type="predicted"/>
<feature type="compositionally biased region" description="Basic residues" evidence="1">
    <location>
        <begin position="25"/>
        <end position="35"/>
    </location>
</feature>
<evidence type="ECO:0000256" key="1">
    <source>
        <dbReference type="SAM" id="MobiDB-lite"/>
    </source>
</evidence>
<name>E6LVX6_9ACTO</name>
<organism evidence="2 3">
    <name type="scientific">Mobiluncus curtisii ATCC 51333</name>
    <dbReference type="NCBI Taxonomy" id="887326"/>
    <lineage>
        <taxon>Bacteria</taxon>
        <taxon>Bacillati</taxon>
        <taxon>Actinomycetota</taxon>
        <taxon>Actinomycetes</taxon>
        <taxon>Actinomycetales</taxon>
        <taxon>Actinomycetaceae</taxon>
        <taxon>Mobiluncus</taxon>
    </lineage>
</organism>
<evidence type="ECO:0000313" key="3">
    <source>
        <dbReference type="Proteomes" id="UP000005573"/>
    </source>
</evidence>
<dbReference type="RefSeq" id="WP_004008502.1">
    <property type="nucleotide sequence ID" value="NZ_GL622340.1"/>
</dbReference>
<protein>
    <submittedName>
        <fullName evidence="2">Uncharacterized protein</fullName>
    </submittedName>
</protein>
<dbReference type="EMBL" id="AEPY01000001">
    <property type="protein sequence ID" value="EFU80861.1"/>
    <property type="molecule type" value="Genomic_DNA"/>
</dbReference>